<accession>A0A0F8ZHU4</accession>
<proteinExistence type="predicted"/>
<feature type="non-terminal residue" evidence="1">
    <location>
        <position position="1"/>
    </location>
</feature>
<gene>
    <name evidence="1" type="ORF">LCGC14_2771480</name>
</gene>
<dbReference type="EMBL" id="LAZR01051223">
    <property type="protein sequence ID" value="KKK85620.1"/>
    <property type="molecule type" value="Genomic_DNA"/>
</dbReference>
<sequence length="43" mass="4468">DLTDAYPHASQGMDNLGVLPGSAISGALDANVDLHYRTRAVGQ</sequence>
<dbReference type="AlphaFoldDB" id="A0A0F8ZHU4"/>
<protein>
    <submittedName>
        <fullName evidence="1">Uncharacterized protein</fullName>
    </submittedName>
</protein>
<reference evidence="1" key="1">
    <citation type="journal article" date="2015" name="Nature">
        <title>Complex archaea that bridge the gap between prokaryotes and eukaryotes.</title>
        <authorList>
            <person name="Spang A."/>
            <person name="Saw J.H."/>
            <person name="Jorgensen S.L."/>
            <person name="Zaremba-Niedzwiedzka K."/>
            <person name="Martijn J."/>
            <person name="Lind A.E."/>
            <person name="van Eijk R."/>
            <person name="Schleper C."/>
            <person name="Guy L."/>
            <person name="Ettema T.J."/>
        </authorList>
    </citation>
    <scope>NUCLEOTIDE SEQUENCE</scope>
</reference>
<comment type="caution">
    <text evidence="1">The sequence shown here is derived from an EMBL/GenBank/DDBJ whole genome shotgun (WGS) entry which is preliminary data.</text>
</comment>
<evidence type="ECO:0000313" key="1">
    <source>
        <dbReference type="EMBL" id="KKK85620.1"/>
    </source>
</evidence>
<organism evidence="1">
    <name type="scientific">marine sediment metagenome</name>
    <dbReference type="NCBI Taxonomy" id="412755"/>
    <lineage>
        <taxon>unclassified sequences</taxon>
        <taxon>metagenomes</taxon>
        <taxon>ecological metagenomes</taxon>
    </lineage>
</organism>
<name>A0A0F8ZHU4_9ZZZZ</name>